<reference evidence="2" key="1">
    <citation type="journal article" date="2023" name="Mol. Phylogenet. Evol.">
        <title>Genome-scale phylogeny and comparative genomics of the fungal order Sordariales.</title>
        <authorList>
            <person name="Hensen N."/>
            <person name="Bonometti L."/>
            <person name="Westerberg I."/>
            <person name="Brannstrom I.O."/>
            <person name="Guillou S."/>
            <person name="Cros-Aarteil S."/>
            <person name="Calhoun S."/>
            <person name="Haridas S."/>
            <person name="Kuo A."/>
            <person name="Mondo S."/>
            <person name="Pangilinan J."/>
            <person name="Riley R."/>
            <person name="LaButti K."/>
            <person name="Andreopoulos B."/>
            <person name="Lipzen A."/>
            <person name="Chen C."/>
            <person name="Yan M."/>
            <person name="Daum C."/>
            <person name="Ng V."/>
            <person name="Clum A."/>
            <person name="Steindorff A."/>
            <person name="Ohm R.A."/>
            <person name="Martin F."/>
            <person name="Silar P."/>
            <person name="Natvig D.O."/>
            <person name="Lalanne C."/>
            <person name="Gautier V."/>
            <person name="Ament-Velasquez S.L."/>
            <person name="Kruys A."/>
            <person name="Hutchinson M.I."/>
            <person name="Powell A.J."/>
            <person name="Barry K."/>
            <person name="Miller A.N."/>
            <person name="Grigoriev I.V."/>
            <person name="Debuchy R."/>
            <person name="Gladieux P."/>
            <person name="Hiltunen Thoren M."/>
            <person name="Johannesson H."/>
        </authorList>
    </citation>
    <scope>NUCLEOTIDE SEQUENCE</scope>
    <source>
        <strain evidence="2">PSN293</strain>
    </source>
</reference>
<proteinExistence type="predicted"/>
<keyword evidence="1" id="KW-1133">Transmembrane helix</keyword>
<name>A0AAN6Y9K5_9PEZI</name>
<gene>
    <name evidence="2" type="ORF">QBC37DRAFT_421210</name>
</gene>
<reference evidence="2" key="2">
    <citation type="submission" date="2023-05" db="EMBL/GenBank/DDBJ databases">
        <authorList>
            <consortium name="Lawrence Berkeley National Laboratory"/>
            <person name="Steindorff A."/>
            <person name="Hensen N."/>
            <person name="Bonometti L."/>
            <person name="Westerberg I."/>
            <person name="Brannstrom I.O."/>
            <person name="Guillou S."/>
            <person name="Cros-Aarteil S."/>
            <person name="Calhoun S."/>
            <person name="Haridas S."/>
            <person name="Kuo A."/>
            <person name="Mondo S."/>
            <person name="Pangilinan J."/>
            <person name="Riley R."/>
            <person name="Labutti K."/>
            <person name="Andreopoulos B."/>
            <person name="Lipzen A."/>
            <person name="Chen C."/>
            <person name="Yanf M."/>
            <person name="Daum C."/>
            <person name="Ng V."/>
            <person name="Clum A."/>
            <person name="Ohm R."/>
            <person name="Martin F."/>
            <person name="Silar P."/>
            <person name="Natvig D."/>
            <person name="Lalanne C."/>
            <person name="Gautier V."/>
            <person name="Ament-Velasquez S.L."/>
            <person name="Kruys A."/>
            <person name="Hutchinson M.I."/>
            <person name="Powell A.J."/>
            <person name="Barry K."/>
            <person name="Miller A.N."/>
            <person name="Grigoriev I.V."/>
            <person name="Debuchy R."/>
            <person name="Gladieux P."/>
            <person name="Thoren M.H."/>
            <person name="Johannesson H."/>
        </authorList>
    </citation>
    <scope>NUCLEOTIDE SEQUENCE</scope>
    <source>
        <strain evidence="2">PSN293</strain>
    </source>
</reference>
<comment type="caution">
    <text evidence="2">The sequence shown here is derived from an EMBL/GenBank/DDBJ whole genome shotgun (WGS) entry which is preliminary data.</text>
</comment>
<feature type="transmembrane region" description="Helical" evidence="1">
    <location>
        <begin position="28"/>
        <end position="46"/>
    </location>
</feature>
<dbReference type="AlphaFoldDB" id="A0AAN6Y9K5"/>
<evidence type="ECO:0000256" key="1">
    <source>
        <dbReference type="SAM" id="Phobius"/>
    </source>
</evidence>
<protein>
    <submittedName>
        <fullName evidence="2">Uncharacterized protein</fullName>
    </submittedName>
</protein>
<evidence type="ECO:0000313" key="2">
    <source>
        <dbReference type="EMBL" id="KAK4214470.1"/>
    </source>
</evidence>
<dbReference type="Proteomes" id="UP001301769">
    <property type="component" value="Unassembled WGS sequence"/>
</dbReference>
<sequence length="105" mass="12194">MGWCSSIVTTMLLVSRTACSCLSALFPLGLFCLVFFHFLSLLRLGAGEYERRRNTADYSVVFSGHLFWAFHNSRVHQGIRYYRTAFAYEFPYSNYLQDLRAVDGW</sequence>
<keyword evidence="3" id="KW-1185">Reference proteome</keyword>
<keyword evidence="1" id="KW-0812">Transmembrane</keyword>
<evidence type="ECO:0000313" key="3">
    <source>
        <dbReference type="Proteomes" id="UP001301769"/>
    </source>
</evidence>
<dbReference type="EMBL" id="MU858093">
    <property type="protein sequence ID" value="KAK4214470.1"/>
    <property type="molecule type" value="Genomic_DNA"/>
</dbReference>
<organism evidence="2 3">
    <name type="scientific">Rhypophila decipiens</name>
    <dbReference type="NCBI Taxonomy" id="261697"/>
    <lineage>
        <taxon>Eukaryota</taxon>
        <taxon>Fungi</taxon>
        <taxon>Dikarya</taxon>
        <taxon>Ascomycota</taxon>
        <taxon>Pezizomycotina</taxon>
        <taxon>Sordariomycetes</taxon>
        <taxon>Sordariomycetidae</taxon>
        <taxon>Sordariales</taxon>
        <taxon>Naviculisporaceae</taxon>
        <taxon>Rhypophila</taxon>
    </lineage>
</organism>
<accession>A0AAN6Y9K5</accession>
<keyword evidence="1" id="KW-0472">Membrane</keyword>